<gene>
    <name evidence="3" type="ORF">GCM10023307_30470</name>
</gene>
<organism evidence="3 4">
    <name type="scientific">Lysobacter hankyongensis</name>
    <dbReference type="NCBI Taxonomy" id="1176535"/>
    <lineage>
        <taxon>Bacteria</taxon>
        <taxon>Pseudomonadati</taxon>
        <taxon>Pseudomonadota</taxon>
        <taxon>Gammaproteobacteria</taxon>
        <taxon>Lysobacterales</taxon>
        <taxon>Lysobacteraceae</taxon>
        <taxon>Lysobacter</taxon>
    </lineage>
</organism>
<feature type="domain" description="Glycosyltransferase subfamily 4-like N-terminal" evidence="2">
    <location>
        <begin position="23"/>
        <end position="178"/>
    </location>
</feature>
<evidence type="ECO:0000259" key="2">
    <source>
        <dbReference type="Pfam" id="PF13439"/>
    </source>
</evidence>
<dbReference type="SUPFAM" id="SSF53756">
    <property type="entry name" value="UDP-Glycosyltransferase/glycogen phosphorylase"/>
    <property type="match status" value="1"/>
</dbReference>
<dbReference type="Pfam" id="PF13439">
    <property type="entry name" value="Glyco_transf_4"/>
    <property type="match status" value="1"/>
</dbReference>
<proteinExistence type="predicted"/>
<evidence type="ECO:0000313" key="4">
    <source>
        <dbReference type="Proteomes" id="UP001499959"/>
    </source>
</evidence>
<dbReference type="EMBL" id="BAABJE010000017">
    <property type="protein sequence ID" value="GAA4801809.1"/>
    <property type="molecule type" value="Genomic_DNA"/>
</dbReference>
<dbReference type="Gene3D" id="3.40.50.2000">
    <property type="entry name" value="Glycogen Phosphorylase B"/>
    <property type="match status" value="2"/>
</dbReference>
<keyword evidence="4" id="KW-1185">Reference proteome</keyword>
<reference evidence="4" key="1">
    <citation type="journal article" date="2019" name="Int. J. Syst. Evol. Microbiol.">
        <title>The Global Catalogue of Microorganisms (GCM) 10K type strain sequencing project: providing services to taxonomists for standard genome sequencing and annotation.</title>
        <authorList>
            <consortium name="The Broad Institute Genomics Platform"/>
            <consortium name="The Broad Institute Genome Sequencing Center for Infectious Disease"/>
            <person name="Wu L."/>
            <person name="Ma J."/>
        </authorList>
    </citation>
    <scope>NUCLEOTIDE SEQUENCE [LARGE SCALE GENOMIC DNA]</scope>
    <source>
        <strain evidence="4">JCM 18204</strain>
    </source>
</reference>
<dbReference type="PANTHER" id="PTHR12526">
    <property type="entry name" value="GLYCOSYLTRANSFERASE"/>
    <property type="match status" value="1"/>
</dbReference>
<evidence type="ECO:0000259" key="1">
    <source>
        <dbReference type="Pfam" id="PF00534"/>
    </source>
</evidence>
<protein>
    <submittedName>
        <fullName evidence="3">Glycosyltransferase family 4 protein</fullName>
    </submittedName>
</protein>
<evidence type="ECO:0000313" key="3">
    <source>
        <dbReference type="EMBL" id="GAA4801809.1"/>
    </source>
</evidence>
<comment type="caution">
    <text evidence="3">The sequence shown here is derived from an EMBL/GenBank/DDBJ whole genome shotgun (WGS) entry which is preliminary data.</text>
</comment>
<name>A0ABP9C0G9_9GAMM</name>
<dbReference type="Pfam" id="PF00534">
    <property type="entry name" value="Glycos_transf_1"/>
    <property type="match status" value="1"/>
</dbReference>
<sequence>MSDSAPLAAPLDIVHVVENLERGGLERMVIDLAIAQRAAGHRCRVVCLFEPGALAGELEAQGIAVHACRKRGGFDPAAIRGLHAQLCALPSAVIHTHNANAHYHAVAATLGRRPLRLINTRHGMGAARPRSRGEWLYRRSMGRTDAVAAVCEAARAKFAAQGVRPRHGLLSVPNGIRVDAFSAASEERRVSLRRVLDLPPGTRIVGSVGRLNPVKDQATLLRAFATLHAEWSDTALVLVGDGALRAALESLAVSLGIADAVRFLGDRSDVRQLLQGFDVFALSSLSEGYSMALLEACASGLPIVATDVGGNREIVADGRNGLLVPPSRADALADAFAALLRDPARAVALGAAGRDWALREASIATMAARYESLYRGKAGDA</sequence>
<dbReference type="Proteomes" id="UP001499959">
    <property type="component" value="Unassembled WGS sequence"/>
</dbReference>
<dbReference type="InterPro" id="IPR001296">
    <property type="entry name" value="Glyco_trans_1"/>
</dbReference>
<accession>A0ABP9C0G9</accession>
<feature type="domain" description="Glycosyl transferase family 1" evidence="1">
    <location>
        <begin position="193"/>
        <end position="356"/>
    </location>
</feature>
<dbReference type="RefSeq" id="WP_345304207.1">
    <property type="nucleotide sequence ID" value="NZ_BAABJE010000017.1"/>
</dbReference>
<dbReference type="InterPro" id="IPR028098">
    <property type="entry name" value="Glyco_trans_4-like_N"/>
</dbReference>